<dbReference type="Pfam" id="PF13180">
    <property type="entry name" value="PDZ_2"/>
    <property type="match status" value="1"/>
</dbReference>
<evidence type="ECO:0000256" key="3">
    <source>
        <dbReference type="ARBA" id="ARBA00022801"/>
    </source>
</evidence>
<comment type="caution">
    <text evidence="5">The sequence shown here is derived from an EMBL/GenBank/DDBJ whole genome shotgun (WGS) entry which is preliminary data.</text>
</comment>
<keyword evidence="2" id="KW-0645">Protease</keyword>
<organism evidence="5 6">
    <name type="scientific">Phormidium pseudopriestleyi FRX01</name>
    <dbReference type="NCBI Taxonomy" id="1759528"/>
    <lineage>
        <taxon>Bacteria</taxon>
        <taxon>Bacillati</taxon>
        <taxon>Cyanobacteriota</taxon>
        <taxon>Cyanophyceae</taxon>
        <taxon>Oscillatoriophycideae</taxon>
        <taxon>Oscillatoriales</taxon>
        <taxon>Oscillatoriaceae</taxon>
        <taxon>Phormidium</taxon>
    </lineage>
</organism>
<name>A0ABS3FW50_9CYAN</name>
<evidence type="ECO:0000313" key="6">
    <source>
        <dbReference type="Proteomes" id="UP000664844"/>
    </source>
</evidence>
<comment type="similarity">
    <text evidence="1">Belongs to the peptidase S1C family.</text>
</comment>
<gene>
    <name evidence="5" type="ORF">J0895_20145</name>
</gene>
<evidence type="ECO:0000259" key="4">
    <source>
        <dbReference type="PROSITE" id="PS50106"/>
    </source>
</evidence>
<sequence>MSFSKFCANGRTLISYLLMGVWSAIAWLNPLGSVSAAATPLSALDSLPANRVTVALQPKQNLGSGGNFVTAAVDLVGSSVVRLNTERTIARRDDPFFNDSLFREFFGPDVPVPQQEELLRGQGSGFIIDGDGLILTNAHVVSDADRVTVTLKDGRTFEGEVRGTDAVTDLAVVKIDDPGEQLPVAPLGDSSQVRVGDWAIAVGNPFGLDNTVTLGIISTLERSASQVGIPDKRVDFLQTDAAINPGNSGGPLLNDRGQVIGINTAIRPNARGIGFAIPINKAKALTDILARGETVTHPFIGIQMVTLTPDLARQNNQDRNSNLIVPEINGVLVMRVLRDSPAEAARLRLGDAIVAVDGVPITSADQLQRIVENSGVNRDLRLTVQRGPQTLELTVRTAQLSNTR</sequence>
<proteinExistence type="inferred from homology"/>
<dbReference type="SUPFAM" id="SSF50156">
    <property type="entry name" value="PDZ domain-like"/>
    <property type="match status" value="1"/>
</dbReference>
<dbReference type="InterPro" id="IPR001940">
    <property type="entry name" value="Peptidase_S1C"/>
</dbReference>
<dbReference type="Pfam" id="PF13365">
    <property type="entry name" value="Trypsin_2"/>
    <property type="match status" value="1"/>
</dbReference>
<feature type="domain" description="PDZ" evidence="4">
    <location>
        <begin position="330"/>
        <end position="388"/>
    </location>
</feature>
<evidence type="ECO:0000313" key="5">
    <source>
        <dbReference type="EMBL" id="MBO0351345.1"/>
    </source>
</evidence>
<dbReference type="NCBIfam" id="NF041521">
    <property type="entry name" value="HhoA_HhoB_HtrA"/>
    <property type="match status" value="1"/>
</dbReference>
<evidence type="ECO:0000256" key="2">
    <source>
        <dbReference type="ARBA" id="ARBA00022670"/>
    </source>
</evidence>
<dbReference type="RefSeq" id="WP_207089787.1">
    <property type="nucleotide sequence ID" value="NZ_JAFLQW010000530.1"/>
</dbReference>
<keyword evidence="6" id="KW-1185">Reference proteome</keyword>
<dbReference type="Proteomes" id="UP000664844">
    <property type="component" value="Unassembled WGS sequence"/>
</dbReference>
<dbReference type="InterPro" id="IPR036034">
    <property type="entry name" value="PDZ_sf"/>
</dbReference>
<dbReference type="SMART" id="SM00228">
    <property type="entry name" value="PDZ"/>
    <property type="match status" value="1"/>
</dbReference>
<accession>A0ABS3FW50</accession>
<dbReference type="PANTHER" id="PTHR22939">
    <property type="entry name" value="SERINE PROTEASE FAMILY S1C HTRA-RELATED"/>
    <property type="match status" value="1"/>
</dbReference>
<dbReference type="PRINTS" id="PR00834">
    <property type="entry name" value="PROTEASES2C"/>
</dbReference>
<dbReference type="Gene3D" id="2.40.10.120">
    <property type="match status" value="1"/>
</dbReference>
<dbReference type="SUPFAM" id="SSF50494">
    <property type="entry name" value="Trypsin-like serine proteases"/>
    <property type="match status" value="1"/>
</dbReference>
<dbReference type="InterPro" id="IPR048172">
    <property type="entry name" value="HhoA_HhoB_HtrA-like"/>
</dbReference>
<protein>
    <submittedName>
        <fullName evidence="5">Trypsin-like peptidase domain-containing protein</fullName>
    </submittedName>
</protein>
<dbReference type="InterPro" id="IPR009003">
    <property type="entry name" value="Peptidase_S1_PA"/>
</dbReference>
<keyword evidence="3" id="KW-0378">Hydrolase</keyword>
<dbReference type="Gene3D" id="2.30.42.10">
    <property type="match status" value="1"/>
</dbReference>
<dbReference type="EMBL" id="JAFLQW010000530">
    <property type="protein sequence ID" value="MBO0351345.1"/>
    <property type="molecule type" value="Genomic_DNA"/>
</dbReference>
<evidence type="ECO:0000256" key="1">
    <source>
        <dbReference type="ARBA" id="ARBA00010541"/>
    </source>
</evidence>
<dbReference type="InterPro" id="IPR001478">
    <property type="entry name" value="PDZ"/>
</dbReference>
<dbReference type="PANTHER" id="PTHR22939:SF129">
    <property type="entry name" value="SERINE PROTEASE HTRA2, MITOCHONDRIAL"/>
    <property type="match status" value="1"/>
</dbReference>
<dbReference type="PROSITE" id="PS50106">
    <property type="entry name" value="PDZ"/>
    <property type="match status" value="1"/>
</dbReference>
<reference evidence="5 6" key="1">
    <citation type="submission" date="2021-03" db="EMBL/GenBank/DDBJ databases">
        <title>Metabolic Capacity of the Antarctic Cyanobacterium Phormidium pseudopriestleyi that Sustains Oxygenic Photosynthesis in the Presence of Hydrogen Sulfide.</title>
        <authorList>
            <person name="Lumian J.E."/>
            <person name="Jungblut A.D."/>
            <person name="Dillon M.L."/>
            <person name="Hawes I."/>
            <person name="Doran P.T."/>
            <person name="Mackey T.J."/>
            <person name="Dick G.J."/>
            <person name="Grettenberger C.L."/>
            <person name="Sumner D.Y."/>
        </authorList>
    </citation>
    <scope>NUCLEOTIDE SEQUENCE [LARGE SCALE GENOMIC DNA]</scope>
    <source>
        <strain evidence="5 6">FRX01</strain>
    </source>
</reference>